<protein>
    <submittedName>
        <fullName evidence="1">Uncharacterized protein</fullName>
    </submittedName>
</protein>
<dbReference type="EMBL" id="KZ110594">
    <property type="protein sequence ID" value="OSX64488.1"/>
    <property type="molecule type" value="Genomic_DNA"/>
</dbReference>
<reference evidence="1 2" key="1">
    <citation type="submission" date="2017-04" db="EMBL/GenBank/DDBJ databases">
        <title>Genome Sequence of the Model Brown-Rot Fungus Postia placenta SB12.</title>
        <authorList>
            <consortium name="DOE Joint Genome Institute"/>
            <person name="Gaskell J."/>
            <person name="Kersten P."/>
            <person name="Larrondo L.F."/>
            <person name="Canessa P."/>
            <person name="Martinez D."/>
            <person name="Hibbett D."/>
            <person name="Schmoll M."/>
            <person name="Kubicek C.P."/>
            <person name="Martinez A.T."/>
            <person name="Yadav J."/>
            <person name="Master E."/>
            <person name="Magnuson J.K."/>
            <person name="James T."/>
            <person name="Yaver D."/>
            <person name="Berka R."/>
            <person name="Labutti K."/>
            <person name="Lipzen A."/>
            <person name="Aerts A."/>
            <person name="Barry K."/>
            <person name="Henrissat B."/>
            <person name="Blanchette R."/>
            <person name="Grigoriev I."/>
            <person name="Cullen D."/>
        </authorList>
    </citation>
    <scope>NUCLEOTIDE SEQUENCE [LARGE SCALE GENOMIC DNA]</scope>
    <source>
        <strain evidence="1 2">MAD-698-R-SB12</strain>
    </source>
</reference>
<sequence length="121" mass="13096">MSEPTSQSASANQSGCTSGNAGFGLVWFALPPAPLRPTPSNAAPHHRRQNGSSLRALHMWFFCTVFNGCRQGLNCCCIKSRRGLCKLGGATNHCRTRKATVNMTRDGTGPWCCGGRMWHSI</sequence>
<dbReference type="AlphaFoldDB" id="A0A1X6N779"/>
<dbReference type="RefSeq" id="XP_024341282.1">
    <property type="nucleotide sequence ID" value="XM_024478780.1"/>
</dbReference>
<dbReference type="Proteomes" id="UP000194127">
    <property type="component" value="Unassembled WGS sequence"/>
</dbReference>
<evidence type="ECO:0000313" key="2">
    <source>
        <dbReference type="Proteomes" id="UP000194127"/>
    </source>
</evidence>
<evidence type="ECO:0000313" key="1">
    <source>
        <dbReference type="EMBL" id="OSX64488.1"/>
    </source>
</evidence>
<proteinExistence type="predicted"/>
<organism evidence="1 2">
    <name type="scientific">Postia placenta MAD-698-R-SB12</name>
    <dbReference type="NCBI Taxonomy" id="670580"/>
    <lineage>
        <taxon>Eukaryota</taxon>
        <taxon>Fungi</taxon>
        <taxon>Dikarya</taxon>
        <taxon>Basidiomycota</taxon>
        <taxon>Agaricomycotina</taxon>
        <taxon>Agaricomycetes</taxon>
        <taxon>Polyporales</taxon>
        <taxon>Adustoporiaceae</taxon>
        <taxon>Rhodonia</taxon>
    </lineage>
</organism>
<accession>A0A1X6N779</accession>
<keyword evidence="2" id="KW-1185">Reference proteome</keyword>
<gene>
    <name evidence="1" type="ORF">POSPLADRAFT_1045517</name>
</gene>
<dbReference type="GeneID" id="36323730"/>
<name>A0A1X6N779_9APHY</name>